<accession>A0ABZ3CYJ7</accession>
<organism evidence="1 2">
    <name type="scientific">Salinicola lusitanus</name>
    <dbReference type="NCBI Taxonomy" id="1949085"/>
    <lineage>
        <taxon>Bacteria</taxon>
        <taxon>Pseudomonadati</taxon>
        <taxon>Pseudomonadota</taxon>
        <taxon>Gammaproteobacteria</taxon>
        <taxon>Oceanospirillales</taxon>
        <taxon>Halomonadaceae</taxon>
        <taxon>Salinicola</taxon>
    </lineage>
</organism>
<sequence>MSAVRKPRQVDISSWGDAPPHWIELLAAEVEATNMTRAGERIGMSRSAVSLALANRYPSPNTTGVEQRVIEALDGTHCPAQEAVITSDQCRSYRQRQAPTHNPMAMRAWRTCQNCPHNPDNTQGGES</sequence>
<dbReference type="Proteomes" id="UP001453229">
    <property type="component" value="Chromosome"/>
</dbReference>
<name>A0ABZ3CYJ7_9GAMM</name>
<keyword evidence="2" id="KW-1185">Reference proteome</keyword>
<evidence type="ECO:0000313" key="1">
    <source>
        <dbReference type="EMBL" id="XAD56229.1"/>
    </source>
</evidence>
<proteinExistence type="predicted"/>
<evidence type="ECO:0000313" key="2">
    <source>
        <dbReference type="Proteomes" id="UP001453229"/>
    </source>
</evidence>
<dbReference type="RefSeq" id="WP_342596344.1">
    <property type="nucleotide sequence ID" value="NZ_CP151919.1"/>
</dbReference>
<gene>
    <name evidence="1" type="ORF">AAGT95_09610</name>
</gene>
<reference evidence="1 2" key="1">
    <citation type="submission" date="2024-04" db="EMBL/GenBank/DDBJ databases">
        <title>Salinicola lusitanus LLJ914,a marine bacterium isolated from the Okinawa Trough.</title>
        <authorList>
            <person name="Li J."/>
        </authorList>
    </citation>
    <scope>NUCLEOTIDE SEQUENCE [LARGE SCALE GENOMIC DNA]</scope>
    <source>
        <strain evidence="1 2">LLJ914</strain>
    </source>
</reference>
<protein>
    <submittedName>
        <fullName evidence="1">LysR family transcriptional regulator</fullName>
    </submittedName>
</protein>
<dbReference type="EMBL" id="CP151919">
    <property type="protein sequence ID" value="XAD56229.1"/>
    <property type="molecule type" value="Genomic_DNA"/>
</dbReference>